<accession>A0ABV5W352</accession>
<evidence type="ECO:0000256" key="7">
    <source>
        <dbReference type="SAM" id="Phobius"/>
    </source>
</evidence>
<keyword evidence="10" id="KW-1185">Reference proteome</keyword>
<feature type="transmembrane region" description="Helical" evidence="7">
    <location>
        <begin position="278"/>
        <end position="298"/>
    </location>
</feature>
<dbReference type="EMBL" id="JBHMAG010000017">
    <property type="protein sequence ID" value="MFB9755012.1"/>
    <property type="molecule type" value="Genomic_DNA"/>
</dbReference>
<organism evidence="9 10">
    <name type="scientific">Paenibacillus hodogayensis</name>
    <dbReference type="NCBI Taxonomy" id="279208"/>
    <lineage>
        <taxon>Bacteria</taxon>
        <taxon>Bacillati</taxon>
        <taxon>Bacillota</taxon>
        <taxon>Bacilli</taxon>
        <taxon>Bacillales</taxon>
        <taxon>Paenibacillaceae</taxon>
        <taxon>Paenibacillus</taxon>
    </lineage>
</organism>
<dbReference type="Proteomes" id="UP001589619">
    <property type="component" value="Unassembled WGS sequence"/>
</dbReference>
<dbReference type="InterPro" id="IPR051788">
    <property type="entry name" value="MFS_Transporter"/>
</dbReference>
<keyword evidence="4 7" id="KW-0812">Transmembrane</keyword>
<protein>
    <submittedName>
        <fullName evidence="9">Sugar MFS transporter</fullName>
    </submittedName>
</protein>
<dbReference type="Pfam" id="PF07690">
    <property type="entry name" value="MFS_1"/>
    <property type="match status" value="1"/>
</dbReference>
<evidence type="ECO:0000256" key="6">
    <source>
        <dbReference type="ARBA" id="ARBA00023136"/>
    </source>
</evidence>
<evidence type="ECO:0000313" key="10">
    <source>
        <dbReference type="Proteomes" id="UP001589619"/>
    </source>
</evidence>
<feature type="transmembrane region" description="Helical" evidence="7">
    <location>
        <begin position="336"/>
        <end position="358"/>
    </location>
</feature>
<evidence type="ECO:0000256" key="2">
    <source>
        <dbReference type="ARBA" id="ARBA00008335"/>
    </source>
</evidence>
<feature type="transmembrane region" description="Helical" evidence="7">
    <location>
        <begin position="39"/>
        <end position="58"/>
    </location>
</feature>
<dbReference type="SUPFAM" id="SSF103473">
    <property type="entry name" value="MFS general substrate transporter"/>
    <property type="match status" value="1"/>
</dbReference>
<dbReference type="InterPro" id="IPR020846">
    <property type="entry name" value="MFS_dom"/>
</dbReference>
<feature type="domain" description="Major facilitator superfamily (MFS) profile" evidence="8">
    <location>
        <begin position="4"/>
        <end position="391"/>
    </location>
</feature>
<feature type="transmembrane region" description="Helical" evidence="7">
    <location>
        <begin position="211"/>
        <end position="234"/>
    </location>
</feature>
<comment type="similarity">
    <text evidence="2">Belongs to the major facilitator superfamily.</text>
</comment>
<comment type="subcellular location">
    <subcellularLocation>
        <location evidence="1">Cell membrane</location>
        <topology evidence="1">Multi-pass membrane protein</topology>
    </subcellularLocation>
</comment>
<evidence type="ECO:0000259" key="8">
    <source>
        <dbReference type="PROSITE" id="PS50850"/>
    </source>
</evidence>
<evidence type="ECO:0000256" key="5">
    <source>
        <dbReference type="ARBA" id="ARBA00022989"/>
    </source>
</evidence>
<dbReference type="Gene3D" id="1.20.1250.20">
    <property type="entry name" value="MFS general substrate transporter like domains"/>
    <property type="match status" value="2"/>
</dbReference>
<feature type="transmembrane region" description="Helical" evidence="7">
    <location>
        <begin position="304"/>
        <end position="324"/>
    </location>
</feature>
<dbReference type="PROSITE" id="PS50850">
    <property type="entry name" value="MFS"/>
    <property type="match status" value="1"/>
</dbReference>
<feature type="transmembrane region" description="Helical" evidence="7">
    <location>
        <begin position="70"/>
        <end position="88"/>
    </location>
</feature>
<feature type="transmembrane region" description="Helical" evidence="7">
    <location>
        <begin position="364"/>
        <end position="387"/>
    </location>
</feature>
<feature type="transmembrane region" description="Helical" evidence="7">
    <location>
        <begin position="129"/>
        <end position="151"/>
    </location>
</feature>
<feature type="transmembrane region" description="Helical" evidence="7">
    <location>
        <begin position="246"/>
        <end position="266"/>
    </location>
</feature>
<evidence type="ECO:0000256" key="1">
    <source>
        <dbReference type="ARBA" id="ARBA00004651"/>
    </source>
</evidence>
<dbReference type="PANTHER" id="PTHR23514:SF3">
    <property type="entry name" value="BYPASS OF STOP CODON PROTEIN 6"/>
    <property type="match status" value="1"/>
</dbReference>
<gene>
    <name evidence="9" type="ORF">ACFFNY_25845</name>
</gene>
<feature type="transmembrane region" description="Helical" evidence="7">
    <location>
        <begin position="157"/>
        <end position="178"/>
    </location>
</feature>
<proteinExistence type="inferred from homology"/>
<dbReference type="PANTHER" id="PTHR23514">
    <property type="entry name" value="BYPASS OF STOP CODON PROTEIN 6"/>
    <property type="match status" value="1"/>
</dbReference>
<name>A0ABV5W352_9BACL</name>
<dbReference type="RefSeq" id="WP_344909045.1">
    <property type="nucleotide sequence ID" value="NZ_BAAAYO010000007.1"/>
</dbReference>
<comment type="caution">
    <text evidence="9">The sequence shown here is derived from an EMBL/GenBank/DDBJ whole genome shotgun (WGS) entry which is preliminary data.</text>
</comment>
<evidence type="ECO:0000256" key="3">
    <source>
        <dbReference type="ARBA" id="ARBA00022448"/>
    </source>
</evidence>
<feature type="transmembrane region" description="Helical" evidence="7">
    <location>
        <begin position="94"/>
        <end position="117"/>
    </location>
</feature>
<sequence>MKKLIWMSCLSYLVIGMAHVVAGAILEPLLSKYGLDYQSGGQFIMNQFLGFLGGVLITPWLSGRIGARNTLLVALGTLTAAEALYSLFLPWGWMLAIAPFAGFGFGMTEAIIGAVIIEYVEEKKASAMTFIETFFGVGALAMPIFAALLIKNGIWELSFPIVAIVSAVTMVLWLTTSFGRADALMARKPQHLHKDADRPAKLRYPAAGRPILLLSLLFFMLYVGMEMSFSNYLPSIMIERLGLPEAGAASTISMFWGLMVAGRLIAGRMAERSGYGRFLLFSTGAGMLSMIALCLTGQAGWSLFLIGLSGLVWAGVFAVGLVYVNQLLPGFTGRTTSLLVAFGGLGGALFPKLTGWIMDKYDAASTLTMLAGMTVVMLALMIALALLERRPQPDPLRS</sequence>
<evidence type="ECO:0000313" key="9">
    <source>
        <dbReference type="EMBL" id="MFB9755012.1"/>
    </source>
</evidence>
<dbReference type="InterPro" id="IPR011701">
    <property type="entry name" value="MFS"/>
</dbReference>
<dbReference type="InterPro" id="IPR036259">
    <property type="entry name" value="MFS_trans_sf"/>
</dbReference>
<evidence type="ECO:0000256" key="4">
    <source>
        <dbReference type="ARBA" id="ARBA00022692"/>
    </source>
</evidence>
<keyword evidence="3" id="KW-0813">Transport</keyword>
<reference evidence="9 10" key="1">
    <citation type="submission" date="2024-09" db="EMBL/GenBank/DDBJ databases">
        <authorList>
            <person name="Sun Q."/>
            <person name="Mori K."/>
        </authorList>
    </citation>
    <scope>NUCLEOTIDE SEQUENCE [LARGE SCALE GENOMIC DNA]</scope>
    <source>
        <strain evidence="9 10">JCM 12520</strain>
    </source>
</reference>
<keyword evidence="5 7" id="KW-1133">Transmembrane helix</keyword>
<keyword evidence="6 7" id="KW-0472">Membrane</keyword>